<dbReference type="AlphaFoldDB" id="A0A2U3QX77"/>
<dbReference type="Proteomes" id="UP000244943">
    <property type="component" value="Chromosome I"/>
</dbReference>
<organism evidence="1 2">
    <name type="scientific">Orientia tsutsugamushi</name>
    <name type="common">Rickettsia tsutsugamushi</name>
    <dbReference type="NCBI Taxonomy" id="784"/>
    <lineage>
        <taxon>Bacteria</taxon>
        <taxon>Pseudomonadati</taxon>
        <taxon>Pseudomonadota</taxon>
        <taxon>Alphaproteobacteria</taxon>
        <taxon>Rickettsiales</taxon>
        <taxon>Rickettsiaceae</taxon>
        <taxon>Rickettsieae</taxon>
        <taxon>Orientia</taxon>
    </lineage>
</organism>
<protein>
    <submittedName>
        <fullName evidence="1">IS630 family transposase</fullName>
    </submittedName>
</protein>
<dbReference type="RefSeq" id="WP_045918917.1">
    <property type="nucleotide sequence ID" value="NZ_LS398552.1"/>
</dbReference>
<gene>
    <name evidence="1" type="ORF">UT76HP_00712</name>
</gene>
<dbReference type="EMBL" id="LS398552">
    <property type="protein sequence ID" value="SPR05548.1"/>
    <property type="molecule type" value="Genomic_DNA"/>
</dbReference>
<accession>A0A2U3QX77</accession>
<dbReference type="GeneID" id="89458949"/>
<sequence length="65" mass="7498">MSRNEFIERMKAIPKDKIVFIDKSGIEYNACCNYGLNSIGGRMCYGEKAYQGQIRIRESMKSIIQ</sequence>
<proteinExistence type="predicted"/>
<evidence type="ECO:0000313" key="2">
    <source>
        <dbReference type="Proteomes" id="UP000244943"/>
    </source>
</evidence>
<evidence type="ECO:0000313" key="1">
    <source>
        <dbReference type="EMBL" id="SPR05548.1"/>
    </source>
</evidence>
<reference evidence="2" key="1">
    <citation type="submission" date="2018-03" db="EMBL/GenBank/DDBJ databases">
        <authorList>
            <person name="Batty M. E."/>
            <person name="Batty M E."/>
        </authorList>
    </citation>
    <scope>NUCLEOTIDE SEQUENCE [LARGE SCALE GENOMIC DNA]</scope>
</reference>
<name>A0A2U3QX77_ORITS</name>